<feature type="binding site" evidence="10">
    <location>
        <begin position="407"/>
        <end position="408"/>
    </location>
    <ligand>
        <name>substrate</name>
    </ligand>
</feature>
<evidence type="ECO:0000256" key="1">
    <source>
        <dbReference type="ARBA" id="ARBA00000448"/>
    </source>
</evidence>
<gene>
    <name evidence="13" type="ORF">DFQ01_13347</name>
</gene>
<dbReference type="AlphaFoldDB" id="A0A2V2YNI4"/>
<accession>A0A2V2YNI4</accession>
<feature type="binding site" evidence="10">
    <location>
        <position position="296"/>
    </location>
    <ligand>
        <name>substrate</name>
    </ligand>
</feature>
<dbReference type="PANTHER" id="PTHR10353">
    <property type="entry name" value="GLYCOSYL HYDROLASE"/>
    <property type="match status" value="1"/>
</dbReference>
<sequence>MAIVQFPEGFKWGAATASYQVEGAYQEGGRGLSIWDTFARTPGKVFMGDNGDVACDMYHKYPEDVKLMADMGIQTYRFSIAWPRIIPDGSGAVNQEGLDFYHRLVDELLKYGIEPMVTLYHWDLPQALQDRGGWDNRETIDHFVRYSETVFESLKGKINLWATFNEPWCVSFLSNYLGEHAPGNRDLQLATNVSHHLLVAHGRTVRKFRELGIPGQIGIVPNMEWREPYSTRQEDIDACERQAGWLNEWFIRPVMHGHYPEMLVEWFRGKGVEVPIQAGDMEDISQKIDYLGVNYYTGTVGRYKENEGLFDWEEVDMGWDRTDIGWTYYPQGLYNALMFLKNNYGEIPIYITENGACYNDEPSADGKVHDDRRTRYIKSHLASVSRAIESGVNVKGYYAWSLMDNYEWAFGYSMRFGMTYVDYDTQVRIPKDSFKFYSKVAALNWFKI</sequence>
<comment type="similarity">
    <text evidence="2 12">Belongs to the glycosyl hydrolase 1 family.</text>
</comment>
<dbReference type="InterPro" id="IPR033132">
    <property type="entry name" value="GH_1_N_CS"/>
</dbReference>
<dbReference type="InterPro" id="IPR018120">
    <property type="entry name" value="Glyco_hydro_1_AS"/>
</dbReference>
<dbReference type="InterPro" id="IPR017853">
    <property type="entry name" value="GH"/>
</dbReference>
<feature type="binding site" evidence="10">
    <location>
        <position position="400"/>
    </location>
    <ligand>
        <name>substrate</name>
    </ligand>
</feature>
<evidence type="ECO:0000313" key="14">
    <source>
        <dbReference type="Proteomes" id="UP000246635"/>
    </source>
</evidence>
<dbReference type="PRINTS" id="PR00131">
    <property type="entry name" value="GLHYDRLASE1"/>
</dbReference>
<keyword evidence="4 12" id="KW-0378">Hydrolase</keyword>
<dbReference type="GO" id="GO:0005829">
    <property type="term" value="C:cytosol"/>
    <property type="evidence" value="ECO:0007669"/>
    <property type="project" value="TreeGrafter"/>
</dbReference>
<comment type="caution">
    <text evidence="13">The sequence shown here is derived from an EMBL/GenBank/DDBJ whole genome shotgun (WGS) entry which is preliminary data.</text>
</comment>
<name>A0A2V2YNI4_9BACL</name>
<comment type="catalytic activity">
    <reaction evidence="1 12">
        <text>Hydrolysis of terminal, non-reducing beta-D-glucosyl residues with release of beta-D-glucose.</text>
        <dbReference type="EC" id="3.2.1.21"/>
    </reaction>
</comment>
<protein>
    <recommendedName>
        <fullName evidence="3 12">Beta-glucosidase</fullName>
        <ecNumber evidence="3 12">3.2.1.21</ecNumber>
    </recommendedName>
</protein>
<evidence type="ECO:0000256" key="9">
    <source>
        <dbReference type="PIRSR" id="PIRSR617736-1"/>
    </source>
</evidence>
<feature type="binding site" evidence="10">
    <location>
        <position position="121"/>
    </location>
    <ligand>
        <name>substrate</name>
    </ligand>
</feature>
<dbReference type="EMBL" id="QGTQ01000033">
    <property type="protein sequence ID" value="PWV94260.1"/>
    <property type="molecule type" value="Genomic_DNA"/>
</dbReference>
<feature type="binding site" evidence="10">
    <location>
        <position position="20"/>
    </location>
    <ligand>
        <name>substrate</name>
    </ligand>
</feature>
<evidence type="ECO:0000256" key="12">
    <source>
        <dbReference type="RuleBase" id="RU361175"/>
    </source>
</evidence>
<evidence type="ECO:0000256" key="8">
    <source>
        <dbReference type="ARBA" id="ARBA00023326"/>
    </source>
</evidence>
<evidence type="ECO:0000256" key="7">
    <source>
        <dbReference type="ARBA" id="ARBA00023295"/>
    </source>
</evidence>
<dbReference type="PANTHER" id="PTHR10353:SF36">
    <property type="entry name" value="LP05116P"/>
    <property type="match status" value="1"/>
</dbReference>
<evidence type="ECO:0000256" key="2">
    <source>
        <dbReference type="ARBA" id="ARBA00010838"/>
    </source>
</evidence>
<evidence type="ECO:0000313" key="13">
    <source>
        <dbReference type="EMBL" id="PWV94260.1"/>
    </source>
</evidence>
<dbReference type="InterPro" id="IPR001360">
    <property type="entry name" value="Glyco_hydro_1"/>
</dbReference>
<evidence type="ECO:0000256" key="4">
    <source>
        <dbReference type="ARBA" id="ARBA00022801"/>
    </source>
</evidence>
<feature type="active site" description="Proton donor" evidence="9">
    <location>
        <position position="166"/>
    </location>
</feature>
<evidence type="ECO:0000256" key="3">
    <source>
        <dbReference type="ARBA" id="ARBA00012744"/>
    </source>
</evidence>
<keyword evidence="5" id="KW-0136">Cellulose degradation</keyword>
<dbReference type="InterPro" id="IPR017736">
    <property type="entry name" value="Glyco_hydro_1_beta-glucosidase"/>
</dbReference>
<dbReference type="GO" id="GO:0008422">
    <property type="term" value="F:beta-glucosidase activity"/>
    <property type="evidence" value="ECO:0007669"/>
    <property type="project" value="UniProtKB-EC"/>
</dbReference>
<evidence type="ECO:0000256" key="5">
    <source>
        <dbReference type="ARBA" id="ARBA00023001"/>
    </source>
</evidence>
<evidence type="ECO:0000256" key="10">
    <source>
        <dbReference type="PIRSR" id="PIRSR617736-2"/>
    </source>
</evidence>
<feature type="active site" description="Nucleophile" evidence="9 11">
    <location>
        <position position="353"/>
    </location>
</feature>
<dbReference type="EC" id="3.2.1.21" evidence="3 12"/>
<dbReference type="SUPFAM" id="SSF51445">
    <property type="entry name" value="(Trans)glycosidases"/>
    <property type="match status" value="1"/>
</dbReference>
<dbReference type="PROSITE" id="PS00572">
    <property type="entry name" value="GLYCOSYL_HYDROL_F1_1"/>
    <property type="match status" value="1"/>
</dbReference>
<dbReference type="PROSITE" id="PS00653">
    <property type="entry name" value="GLYCOSYL_HYDROL_F1_2"/>
    <property type="match status" value="1"/>
</dbReference>
<dbReference type="FunFam" id="3.20.20.80:FF:000004">
    <property type="entry name" value="Beta-glucosidase 6-phospho-beta-glucosidase"/>
    <property type="match status" value="1"/>
</dbReference>
<dbReference type="Pfam" id="PF00232">
    <property type="entry name" value="Glyco_hydro_1"/>
    <property type="match status" value="1"/>
</dbReference>
<dbReference type="GO" id="GO:0030245">
    <property type="term" value="P:cellulose catabolic process"/>
    <property type="evidence" value="ECO:0007669"/>
    <property type="project" value="UniProtKB-KW"/>
</dbReference>
<feature type="binding site" evidence="10">
    <location>
        <position position="165"/>
    </location>
    <ligand>
        <name>substrate</name>
    </ligand>
</feature>
<keyword evidence="14" id="KW-1185">Reference proteome</keyword>
<evidence type="ECO:0000256" key="11">
    <source>
        <dbReference type="PROSITE-ProRule" id="PRU10055"/>
    </source>
</evidence>
<proteinExistence type="inferred from homology"/>
<evidence type="ECO:0000256" key="6">
    <source>
        <dbReference type="ARBA" id="ARBA00023277"/>
    </source>
</evidence>
<dbReference type="Gene3D" id="3.20.20.80">
    <property type="entry name" value="Glycosidases"/>
    <property type="match status" value="1"/>
</dbReference>
<organism evidence="13 14">
    <name type="scientific">Paenibacillus cellulosilyticus</name>
    <dbReference type="NCBI Taxonomy" id="375489"/>
    <lineage>
        <taxon>Bacteria</taxon>
        <taxon>Bacillati</taxon>
        <taxon>Bacillota</taxon>
        <taxon>Bacilli</taxon>
        <taxon>Bacillales</taxon>
        <taxon>Paenibacillaceae</taxon>
        <taxon>Paenibacillus</taxon>
    </lineage>
</organism>
<keyword evidence="6" id="KW-0119">Carbohydrate metabolism</keyword>
<dbReference type="RefSeq" id="WP_110046938.1">
    <property type="nucleotide sequence ID" value="NZ_CP054612.1"/>
</dbReference>
<keyword evidence="8" id="KW-0624">Polysaccharide degradation</keyword>
<keyword evidence="7 12" id="KW-0326">Glycosidase</keyword>
<reference evidence="13 14" key="1">
    <citation type="submission" date="2018-05" db="EMBL/GenBank/DDBJ databases">
        <title>Genomic Encyclopedia of Type Strains, Phase III (KMG-III): the genomes of soil and plant-associated and newly described type strains.</title>
        <authorList>
            <person name="Whitman W."/>
        </authorList>
    </citation>
    <scope>NUCLEOTIDE SEQUENCE [LARGE SCALE GENOMIC DNA]</scope>
    <source>
        <strain evidence="13 14">CECT 5696</strain>
    </source>
</reference>
<dbReference type="NCBIfam" id="TIGR03356">
    <property type="entry name" value="BGL"/>
    <property type="match status" value="1"/>
</dbReference>
<dbReference type="Proteomes" id="UP000246635">
    <property type="component" value="Unassembled WGS sequence"/>
</dbReference>
<dbReference type="OrthoDB" id="9765195at2"/>